<dbReference type="SUPFAM" id="SSF52317">
    <property type="entry name" value="Class I glutamine amidotransferase-like"/>
    <property type="match status" value="1"/>
</dbReference>
<dbReference type="InterPro" id="IPR036465">
    <property type="entry name" value="vWFA_dom_sf"/>
</dbReference>
<feature type="domain" description="Aerotolerance regulator N-terminal" evidence="3">
    <location>
        <begin position="1"/>
        <end position="76"/>
    </location>
</feature>
<name>A0ABX1VFZ2_9PLAN</name>
<dbReference type="EMBL" id="WTPX01000079">
    <property type="protein sequence ID" value="NNJ26465.1"/>
    <property type="molecule type" value="Genomic_DNA"/>
</dbReference>
<evidence type="ECO:0000313" key="4">
    <source>
        <dbReference type="EMBL" id="NNJ26465.1"/>
    </source>
</evidence>
<organism evidence="4 5">
    <name type="scientific">Alienimonas chondri</name>
    <dbReference type="NCBI Taxonomy" id="2681879"/>
    <lineage>
        <taxon>Bacteria</taxon>
        <taxon>Pseudomonadati</taxon>
        <taxon>Planctomycetota</taxon>
        <taxon>Planctomycetia</taxon>
        <taxon>Planctomycetales</taxon>
        <taxon>Planctomycetaceae</taxon>
        <taxon>Alienimonas</taxon>
    </lineage>
</organism>
<keyword evidence="2" id="KW-0472">Membrane</keyword>
<dbReference type="RefSeq" id="WP_171187530.1">
    <property type="nucleotide sequence ID" value="NZ_WTPX01000079.1"/>
</dbReference>
<evidence type="ECO:0000259" key="3">
    <source>
        <dbReference type="Pfam" id="PF07584"/>
    </source>
</evidence>
<evidence type="ECO:0000256" key="2">
    <source>
        <dbReference type="SAM" id="Phobius"/>
    </source>
</evidence>
<dbReference type="Pfam" id="PF07584">
    <property type="entry name" value="BatA"/>
    <property type="match status" value="1"/>
</dbReference>
<feature type="transmembrane region" description="Helical" evidence="2">
    <location>
        <begin position="56"/>
        <end position="78"/>
    </location>
</feature>
<dbReference type="Proteomes" id="UP000609651">
    <property type="component" value="Unassembled WGS sequence"/>
</dbReference>
<feature type="region of interest" description="Disordered" evidence="1">
    <location>
        <begin position="820"/>
        <end position="841"/>
    </location>
</feature>
<comment type="caution">
    <text evidence="4">The sequence shown here is derived from an EMBL/GenBank/DDBJ whole genome shotgun (WGS) entry which is preliminary data.</text>
</comment>
<feature type="transmembrane region" description="Helical" evidence="2">
    <location>
        <begin position="6"/>
        <end position="25"/>
    </location>
</feature>
<dbReference type="Gene3D" id="3.40.50.880">
    <property type="match status" value="1"/>
</dbReference>
<sequence length="841" mass="89246">MSLLHPGLLALLGLAAVPVILHFLLKPKPKKFPFPALRLIRDRKKSNSRRLKLRHLWLLLLRIAAIVLLVLAVVRPSLPAANYSFTTAEWLTLAAVVVAVLIAYQVMLMRWRSQQRQGELARHDLLYRRTLLRAGSTIGAFLLAGLLVLWPYGRRVAAEVRAPVQAVSEDQPVAAVFVFDTSSSMGLVRAGENRLEAALALAEEHADGFPPGSKLAVMTTAPGEPPRFATDLFGAKTRMGQLETNPVTVPLDGRLAAAVDLHERDRERTAEELGLGPDPDADAYVRAVYVFTDLARSAWGPGGRVELANKLAARERVQAFLVDVGAEGPENVALGVPRPTRQSGPVGGTVTVRATLSRAPATAENAGARGSDAVEVELRTAALGDEPVARGRQTVTLPPGGGAEVSFSVPIAVAGAIEGELALTGSDPLAFDDRRSFTIRAEPPLRVAVVSDRLTDARAFGEALAPSLLPEDRRPAVVTTVRTGDLSRLETAKFDVIYLLNANAPGEAGMAKLGAFAQAGGGVGIVLGANADVLAYNAGPAAEWMPADLVTPLGFGVPERMIVVDPNDPIFAPFDPLGGTGVLESRDVRRYFVVEPKEGAAVPAVFTDPQTRPPALMSREAGAGHVALFTTALIVDRADWNDLPDAGWSYLAFVKFLTRHLSGRSEQRYNFLAADTLVVPVSGTNTEGEDLPAVLRRPDLSQTRVSIPAGVDELAVTGADAPGHYSLALPPTGDAPGGLLGAFSVNLPEPESDLTVITTDELDARLGEDRYTLSRTAEELDLTTVRGRLGEEMFPYLLALLVAVFVGELIVGNRFYESEQGAPASGGATAPRATGFAPSGG</sequence>
<keyword evidence="2" id="KW-0812">Transmembrane</keyword>
<accession>A0ABX1VFZ2</accession>
<dbReference type="PANTHER" id="PTHR37464">
    <property type="entry name" value="BLL2463 PROTEIN"/>
    <property type="match status" value="1"/>
</dbReference>
<evidence type="ECO:0000313" key="5">
    <source>
        <dbReference type="Proteomes" id="UP000609651"/>
    </source>
</evidence>
<dbReference type="Gene3D" id="3.40.50.410">
    <property type="entry name" value="von Willebrand factor, type A domain"/>
    <property type="match status" value="1"/>
</dbReference>
<feature type="transmembrane region" description="Helical" evidence="2">
    <location>
        <begin position="130"/>
        <end position="152"/>
    </location>
</feature>
<proteinExistence type="predicted"/>
<feature type="transmembrane region" description="Helical" evidence="2">
    <location>
        <begin position="90"/>
        <end position="109"/>
    </location>
</feature>
<keyword evidence="5" id="KW-1185">Reference proteome</keyword>
<reference evidence="4 5" key="1">
    <citation type="journal article" date="2020" name="Syst. Appl. Microbiol.">
        <title>Alienimonas chondri sp. nov., a novel planctomycete isolated from the biofilm of the red alga Chondrus crispus.</title>
        <authorList>
            <person name="Vitorino I."/>
            <person name="Albuquerque L."/>
            <person name="Wiegand S."/>
            <person name="Kallscheuer N."/>
            <person name="da Costa M.S."/>
            <person name="Lobo-da-Cunha A."/>
            <person name="Jogler C."/>
            <person name="Lage O.M."/>
        </authorList>
    </citation>
    <scope>NUCLEOTIDE SEQUENCE [LARGE SCALE GENOMIC DNA]</scope>
    <source>
        <strain evidence="4 5">LzC2</strain>
    </source>
</reference>
<dbReference type="InterPro" id="IPR024163">
    <property type="entry name" value="Aerotolerance_reg_N"/>
</dbReference>
<dbReference type="InterPro" id="IPR029062">
    <property type="entry name" value="Class_I_gatase-like"/>
</dbReference>
<protein>
    <recommendedName>
        <fullName evidence="3">Aerotolerance regulator N-terminal domain-containing protein</fullName>
    </recommendedName>
</protein>
<gene>
    <name evidence="4" type="ORF">LzC2_25520</name>
</gene>
<dbReference type="NCBIfam" id="TIGR02226">
    <property type="entry name" value="two_anch"/>
    <property type="match status" value="1"/>
</dbReference>
<dbReference type="PANTHER" id="PTHR37464:SF1">
    <property type="entry name" value="BLL2463 PROTEIN"/>
    <property type="match status" value="1"/>
</dbReference>
<keyword evidence="2" id="KW-1133">Transmembrane helix</keyword>
<evidence type="ECO:0000256" key="1">
    <source>
        <dbReference type="SAM" id="MobiDB-lite"/>
    </source>
</evidence>
<dbReference type="InterPro" id="IPR011933">
    <property type="entry name" value="Double_TM_dom"/>
</dbReference>